<dbReference type="EMBL" id="JADIMO010000033">
    <property type="protein sequence ID" value="MBO8444644.1"/>
    <property type="molecule type" value="Genomic_DNA"/>
</dbReference>
<protein>
    <recommendedName>
        <fullName evidence="4">DUF1735 domain-containing protein</fullName>
    </recommendedName>
</protein>
<name>A0A9D9HB83_9BACT</name>
<accession>A0A9D9HB83</accession>
<feature type="signal peptide" evidence="1">
    <location>
        <begin position="1"/>
        <end position="15"/>
    </location>
</feature>
<feature type="chain" id="PRO_5038585528" description="DUF1735 domain-containing protein" evidence="1">
    <location>
        <begin position="16"/>
        <end position="272"/>
    </location>
</feature>
<reference evidence="2" key="1">
    <citation type="submission" date="2020-10" db="EMBL/GenBank/DDBJ databases">
        <authorList>
            <person name="Gilroy R."/>
        </authorList>
    </citation>
    <scope>NUCLEOTIDE SEQUENCE</scope>
    <source>
        <strain evidence="2">D5-748</strain>
    </source>
</reference>
<dbReference type="AlphaFoldDB" id="A0A9D9HB83"/>
<comment type="caution">
    <text evidence="2">The sequence shown here is derived from an EMBL/GenBank/DDBJ whole genome shotgun (WGS) entry which is preliminary data.</text>
</comment>
<evidence type="ECO:0000313" key="3">
    <source>
        <dbReference type="Proteomes" id="UP000823619"/>
    </source>
</evidence>
<gene>
    <name evidence="2" type="ORF">IAC23_02970</name>
</gene>
<evidence type="ECO:0008006" key="4">
    <source>
        <dbReference type="Google" id="ProtNLM"/>
    </source>
</evidence>
<proteinExistence type="predicted"/>
<dbReference type="Proteomes" id="UP000823619">
    <property type="component" value="Unassembled WGS sequence"/>
</dbReference>
<organism evidence="2 3">
    <name type="scientific">Candidatus Cryptobacteroides merdavium</name>
    <dbReference type="NCBI Taxonomy" id="2840769"/>
    <lineage>
        <taxon>Bacteria</taxon>
        <taxon>Pseudomonadati</taxon>
        <taxon>Bacteroidota</taxon>
        <taxon>Bacteroidia</taxon>
        <taxon>Bacteroidales</taxon>
        <taxon>Candidatus Cryptobacteroides</taxon>
    </lineage>
</organism>
<evidence type="ECO:0000313" key="2">
    <source>
        <dbReference type="EMBL" id="MBO8444644.1"/>
    </source>
</evidence>
<keyword evidence="1" id="KW-0732">Signal</keyword>
<reference evidence="2" key="2">
    <citation type="journal article" date="2021" name="PeerJ">
        <title>Extensive microbial diversity within the chicken gut microbiome revealed by metagenomics and culture.</title>
        <authorList>
            <person name="Gilroy R."/>
            <person name="Ravi A."/>
            <person name="Getino M."/>
            <person name="Pursley I."/>
            <person name="Horton D.L."/>
            <person name="Alikhan N.F."/>
            <person name="Baker D."/>
            <person name="Gharbi K."/>
            <person name="Hall N."/>
            <person name="Watson M."/>
            <person name="Adriaenssens E.M."/>
            <person name="Foster-Nyarko E."/>
            <person name="Jarju S."/>
            <person name="Secka A."/>
            <person name="Antonio M."/>
            <person name="Oren A."/>
            <person name="Chaudhuri R.R."/>
            <person name="La Ragione R."/>
            <person name="Hildebrand F."/>
            <person name="Pallen M.J."/>
        </authorList>
    </citation>
    <scope>NUCLEOTIDE SEQUENCE</scope>
    <source>
        <strain evidence="2">D5-748</strain>
    </source>
</reference>
<dbReference type="PROSITE" id="PS51257">
    <property type="entry name" value="PROKAR_LIPOPROTEIN"/>
    <property type="match status" value="1"/>
</dbReference>
<evidence type="ECO:0000256" key="1">
    <source>
        <dbReference type="SAM" id="SignalP"/>
    </source>
</evidence>
<sequence length="272" mass="31278">MKLNKIILMLFPVMAAVLLVSCKEEWQPGAEANYSGINVYFVQPETYYSLDPDAMEITFTVQRDDAPYEDQYVPVTLTAVHPEAFEAPEPIFFGEGELESELTIYFTDDMELFKDYSFSLAIDENYTQQYMEQSDYPRIDVTVIKEDYEPAYRCRYTCGGVYLGLISWSNPQVMVDLEYSEILDAYRVDLWGHGTYVNFSVDEDDNLVLDKTTFNTGEEYVNGDETFEVMATVSGDCTWNSRTRMYTFPFNYSFGGNSAGEYDDQLQVSSEL</sequence>